<accession>G9KFR3</accession>
<reference evidence="1" key="1">
    <citation type="journal article" date="2013" name="J. Virol.">
        <title>Sequencing, annotation, and characterization of the influenza ferret infectome.</title>
        <authorList>
            <person name="Leon A.J."/>
            <person name="Banner D."/>
            <person name="Xu L."/>
            <person name="Ran L."/>
            <person name="Peng Z."/>
            <person name="Yi K."/>
            <person name="Chen C."/>
            <person name="Xu F."/>
            <person name="Huang J."/>
            <person name="Zhao Z."/>
            <person name="Lin Z."/>
            <person name="Huang S.H."/>
            <person name="Fang Y."/>
            <person name="Kelvin A.A."/>
            <person name="Ross T.M."/>
            <person name="Farooqui A."/>
            <person name="Kelvin D.J."/>
        </authorList>
    </citation>
    <scope>NUCLEOTIDE SEQUENCE</scope>
    <source>
        <tissue evidence="1">Lungs</tissue>
    </source>
</reference>
<feature type="non-terminal residue" evidence="1">
    <location>
        <position position="1"/>
    </location>
</feature>
<evidence type="ECO:0000313" key="1">
    <source>
        <dbReference type="EMBL" id="AES03738.1"/>
    </source>
</evidence>
<proteinExistence type="evidence at transcript level"/>
<dbReference type="EMBL" id="JP015140">
    <property type="protein sequence ID" value="AES03738.1"/>
    <property type="molecule type" value="mRNA"/>
</dbReference>
<protein>
    <submittedName>
        <fullName evidence="1">Phosphodiesterase 4D interacting protein</fullName>
    </submittedName>
</protein>
<sequence>RVLPGDGMPEGGPAVLAILTSRAGAGAPKGGMAAASGRLGETTGDLAFPGGTPIPIGKRLQAAAHACPPAAAV</sequence>
<organism evidence="1">
    <name type="scientific">Mustela putorius furo</name>
    <name type="common">European domestic ferret</name>
    <name type="synonym">Mustela furo</name>
    <dbReference type="NCBI Taxonomy" id="9669"/>
    <lineage>
        <taxon>Eukaryota</taxon>
        <taxon>Metazoa</taxon>
        <taxon>Chordata</taxon>
        <taxon>Craniata</taxon>
        <taxon>Vertebrata</taxon>
        <taxon>Euteleostomi</taxon>
        <taxon>Mammalia</taxon>
        <taxon>Eutheria</taxon>
        <taxon>Laurasiatheria</taxon>
        <taxon>Carnivora</taxon>
        <taxon>Caniformia</taxon>
        <taxon>Musteloidea</taxon>
        <taxon>Mustelidae</taxon>
        <taxon>Mustelinae</taxon>
        <taxon>Mustela</taxon>
    </lineage>
</organism>
<feature type="non-terminal residue" evidence="1">
    <location>
        <position position="73"/>
    </location>
</feature>
<dbReference type="AlphaFoldDB" id="G9KFR3"/>
<name>G9KFR3_MUSPF</name>